<feature type="domain" description="FAD-binding" evidence="4">
    <location>
        <begin position="6"/>
        <end position="371"/>
    </location>
</feature>
<dbReference type="GO" id="GO:0071949">
    <property type="term" value="F:FAD binding"/>
    <property type="evidence" value="ECO:0007669"/>
    <property type="project" value="InterPro"/>
</dbReference>
<dbReference type="Gene3D" id="3.30.70.2450">
    <property type="match status" value="1"/>
</dbReference>
<keyword evidence="1" id="KW-0285">Flavoprotein</keyword>
<dbReference type="Gene3D" id="3.50.50.60">
    <property type="entry name" value="FAD/NAD(P)-binding domain"/>
    <property type="match status" value="1"/>
</dbReference>
<dbReference type="SUPFAM" id="SSF51905">
    <property type="entry name" value="FAD/NAD(P)-binding domain"/>
    <property type="match status" value="1"/>
</dbReference>
<keyword evidence="6" id="KW-1185">Reference proteome</keyword>
<proteinExistence type="predicted"/>
<dbReference type="Proteomes" id="UP001295794">
    <property type="component" value="Unassembled WGS sequence"/>
</dbReference>
<dbReference type="InterPro" id="IPR036188">
    <property type="entry name" value="FAD/NAD-bd_sf"/>
</dbReference>
<gene>
    <name evidence="5" type="ORF">MYCIT1_LOCUS7724</name>
</gene>
<accession>A0AAD2GZ07</accession>
<dbReference type="PRINTS" id="PR00420">
    <property type="entry name" value="RNGMNOXGNASE"/>
</dbReference>
<protein>
    <recommendedName>
        <fullName evidence="4">FAD-binding domain-containing protein</fullName>
    </recommendedName>
</protein>
<evidence type="ECO:0000256" key="1">
    <source>
        <dbReference type="ARBA" id="ARBA00022630"/>
    </source>
</evidence>
<dbReference type="GO" id="GO:0016491">
    <property type="term" value="F:oxidoreductase activity"/>
    <property type="evidence" value="ECO:0007669"/>
    <property type="project" value="UniProtKB-KW"/>
</dbReference>
<dbReference type="EMBL" id="CAVNYO010000108">
    <property type="protein sequence ID" value="CAK5266151.1"/>
    <property type="molecule type" value="Genomic_DNA"/>
</dbReference>
<keyword evidence="3" id="KW-0560">Oxidoreductase</keyword>
<dbReference type="AlphaFoldDB" id="A0AAD2GZ07"/>
<evidence type="ECO:0000313" key="5">
    <source>
        <dbReference type="EMBL" id="CAK5266151.1"/>
    </source>
</evidence>
<evidence type="ECO:0000256" key="3">
    <source>
        <dbReference type="ARBA" id="ARBA00023002"/>
    </source>
</evidence>
<dbReference type="PANTHER" id="PTHR43476">
    <property type="entry name" value="3-(3-HYDROXY-PHENYL)PROPIONATE/3-HYDROXYCINNAMIC ACID HYDROXYLASE"/>
    <property type="match status" value="1"/>
</dbReference>
<keyword evidence="2" id="KW-0274">FAD</keyword>
<dbReference type="InterPro" id="IPR002938">
    <property type="entry name" value="FAD-bd"/>
</dbReference>
<name>A0AAD2GZ07_9AGAR</name>
<sequence length="421" mass="45457">MSLPAETPILIVGAGPCGMAAALSLYHQGIKDVVVVDATEPGKNASRAMVIHAATLEALETIKCIDIILPLGVQVGKLGVHEGSSFLLTADFSLLADKTKFPFGLLIPQSSTERAMLERLTQLGIHVLRPLRVVSVKECSDNSGMLEVSFESGEVIKAKYVIGADGAQSAVRHHAGIGFKDPHGDGPRDFGDLSQMALGDVSFSAPLPATTPHAMLRLANNSAMLVAQFPDGTYPNATKAVYRITSGIPESMGAAPHSPDVEYLQRMFDRMAPGLLRGSQIETVHWSSRYKTRSAVSDRHFQRFPSGGIVFLIGDAAHIHSPLGGQGMSLGLRDAVSLGPILKAHFDAPEEDSGLLEWARWRHERALEVIKLTEHGIGLITSPRKLWAPVRWLVFTVIRMLGTLQFVRRAVAFRTSGLAEI</sequence>
<comment type="caution">
    <text evidence="5">The sequence shown here is derived from an EMBL/GenBank/DDBJ whole genome shotgun (WGS) entry which is preliminary data.</text>
</comment>
<evidence type="ECO:0000259" key="4">
    <source>
        <dbReference type="Pfam" id="PF01494"/>
    </source>
</evidence>
<dbReference type="Pfam" id="PF01494">
    <property type="entry name" value="FAD_binding_3"/>
    <property type="match status" value="1"/>
</dbReference>
<dbReference type="PANTHER" id="PTHR43476:SF5">
    <property type="entry name" value="FAD-DEPENDENT MONOOXYGENASE"/>
    <property type="match status" value="1"/>
</dbReference>
<evidence type="ECO:0000256" key="2">
    <source>
        <dbReference type="ARBA" id="ARBA00022827"/>
    </source>
</evidence>
<reference evidence="5" key="1">
    <citation type="submission" date="2023-11" db="EMBL/GenBank/DDBJ databases">
        <authorList>
            <person name="De Vega J J."/>
            <person name="De Vega J J."/>
        </authorList>
    </citation>
    <scope>NUCLEOTIDE SEQUENCE</scope>
</reference>
<dbReference type="InterPro" id="IPR050631">
    <property type="entry name" value="PheA/TfdB_FAD_monoxygenase"/>
</dbReference>
<evidence type="ECO:0000313" key="6">
    <source>
        <dbReference type="Proteomes" id="UP001295794"/>
    </source>
</evidence>
<organism evidence="5 6">
    <name type="scientific">Mycena citricolor</name>
    <dbReference type="NCBI Taxonomy" id="2018698"/>
    <lineage>
        <taxon>Eukaryota</taxon>
        <taxon>Fungi</taxon>
        <taxon>Dikarya</taxon>
        <taxon>Basidiomycota</taxon>
        <taxon>Agaricomycotina</taxon>
        <taxon>Agaricomycetes</taxon>
        <taxon>Agaricomycetidae</taxon>
        <taxon>Agaricales</taxon>
        <taxon>Marasmiineae</taxon>
        <taxon>Mycenaceae</taxon>
        <taxon>Mycena</taxon>
    </lineage>
</organism>